<keyword evidence="7" id="KW-1185">Reference proteome</keyword>
<dbReference type="Proteomes" id="UP000016933">
    <property type="component" value="Unassembled WGS sequence"/>
</dbReference>
<evidence type="ECO:0000313" key="6">
    <source>
        <dbReference type="EMBL" id="EME46411.1"/>
    </source>
</evidence>
<feature type="transmembrane region" description="Helical" evidence="3">
    <location>
        <begin position="265"/>
        <end position="286"/>
    </location>
</feature>
<dbReference type="InterPro" id="IPR018466">
    <property type="entry name" value="Kre9/Knh1-like_N"/>
</dbReference>
<accession>N1PSI4</accession>
<evidence type="ECO:0000256" key="3">
    <source>
        <dbReference type="SAM" id="Phobius"/>
    </source>
</evidence>
<dbReference type="EMBL" id="KB446537">
    <property type="protein sequence ID" value="EME46411.1"/>
    <property type="molecule type" value="Genomic_DNA"/>
</dbReference>
<reference evidence="6 7" key="2">
    <citation type="journal article" date="2012" name="PLoS Pathog.">
        <title>Diverse lifestyles and strategies of plant pathogenesis encoded in the genomes of eighteen Dothideomycetes fungi.</title>
        <authorList>
            <person name="Ohm R.A."/>
            <person name="Feau N."/>
            <person name="Henrissat B."/>
            <person name="Schoch C.L."/>
            <person name="Horwitz B.A."/>
            <person name="Barry K.W."/>
            <person name="Condon B.J."/>
            <person name="Copeland A.C."/>
            <person name="Dhillon B."/>
            <person name="Glaser F."/>
            <person name="Hesse C.N."/>
            <person name="Kosti I."/>
            <person name="LaButti K."/>
            <person name="Lindquist E.A."/>
            <person name="Lucas S."/>
            <person name="Salamov A.A."/>
            <person name="Bradshaw R.E."/>
            <person name="Ciuffetti L."/>
            <person name="Hamelin R.C."/>
            <person name="Kema G.H.J."/>
            <person name="Lawrence C."/>
            <person name="Scott J.A."/>
            <person name="Spatafora J.W."/>
            <person name="Turgeon B.G."/>
            <person name="de Wit P.J.G.M."/>
            <person name="Zhong S."/>
            <person name="Goodwin S.B."/>
            <person name="Grigoriev I.V."/>
        </authorList>
    </citation>
    <scope>NUCLEOTIDE SEQUENCE [LARGE SCALE GENOMIC DNA]</scope>
    <source>
        <strain evidence="7">NZE10 / CBS 128990</strain>
    </source>
</reference>
<keyword evidence="1 4" id="KW-0732">Signal</keyword>
<dbReference type="PANTHER" id="PTHR40633:SF1">
    <property type="entry name" value="GPI ANCHORED SERINE-THREONINE RICH PROTEIN (AFU_ORTHOLOGUE AFUA_1G03630)"/>
    <property type="match status" value="1"/>
</dbReference>
<keyword evidence="3" id="KW-0812">Transmembrane</keyword>
<dbReference type="PANTHER" id="PTHR40633">
    <property type="entry name" value="MATRIX PROTEIN, PUTATIVE (AFU_ORTHOLOGUE AFUA_8G05410)-RELATED"/>
    <property type="match status" value="1"/>
</dbReference>
<keyword evidence="3" id="KW-0472">Membrane</keyword>
<feature type="chain" id="PRO_5004109032" description="Yeast cell wall synthesis Kre9/Knh1-like N-terminal domain-containing protein" evidence="4">
    <location>
        <begin position="24"/>
        <end position="287"/>
    </location>
</feature>
<keyword evidence="3" id="KW-1133">Transmembrane helix</keyword>
<dbReference type="eggNOG" id="ENOG502S56Q">
    <property type="taxonomic scope" value="Eukaryota"/>
</dbReference>
<evidence type="ECO:0000256" key="1">
    <source>
        <dbReference type="ARBA" id="ARBA00022729"/>
    </source>
</evidence>
<dbReference type="AlphaFoldDB" id="N1PSI4"/>
<gene>
    <name evidence="6" type="ORF">DOTSEDRAFT_51901</name>
</gene>
<evidence type="ECO:0000259" key="5">
    <source>
        <dbReference type="Pfam" id="PF10342"/>
    </source>
</evidence>
<dbReference type="HOGENOM" id="CLU_065618_2_0_1"/>
<dbReference type="STRING" id="675120.N1PSI4"/>
<organism evidence="6 7">
    <name type="scientific">Dothistroma septosporum (strain NZE10 / CBS 128990)</name>
    <name type="common">Red band needle blight fungus</name>
    <name type="synonym">Mycosphaerella pini</name>
    <dbReference type="NCBI Taxonomy" id="675120"/>
    <lineage>
        <taxon>Eukaryota</taxon>
        <taxon>Fungi</taxon>
        <taxon>Dikarya</taxon>
        <taxon>Ascomycota</taxon>
        <taxon>Pezizomycotina</taxon>
        <taxon>Dothideomycetes</taxon>
        <taxon>Dothideomycetidae</taxon>
        <taxon>Mycosphaerellales</taxon>
        <taxon>Mycosphaerellaceae</taxon>
        <taxon>Dothistroma</taxon>
    </lineage>
</organism>
<proteinExistence type="predicted"/>
<name>N1PSI4_DOTSN</name>
<protein>
    <recommendedName>
        <fullName evidence="5">Yeast cell wall synthesis Kre9/Knh1-like N-terminal domain-containing protein</fullName>
    </recommendedName>
</protein>
<sequence length="287" mass="29754">MSDFSYFSLFTAGLACLVPLTAAYTKPVGAQPEGNPISRPGLNTVVPAGENFTITWDPTTKGTVTLLLLKGPSTNAVPQYPIVEMTPNDGTYVWQVKDDLEPSPEGVAQGYGIQLIDDATGQYQYTTQFGVSNPDYKKGSESSSESATPTKSAEGYGKTSSASPTYHKDYTTYCPSPTVLSVGNKTYTVTTATTLTITDCSCTVHPTSSAYVAHPSLSTGNAYPSHNVTMVAPTGYTPKTLSTASTYNMPSATASSTTPAQQTGAASTVAGGVFGALLAAGVAVLAM</sequence>
<reference evidence="7" key="1">
    <citation type="journal article" date="2012" name="PLoS Genet.">
        <title>The genomes of the fungal plant pathogens Cladosporium fulvum and Dothistroma septosporum reveal adaptation to different hosts and lifestyles but also signatures of common ancestry.</title>
        <authorList>
            <person name="de Wit P.J.G.M."/>
            <person name="van der Burgt A."/>
            <person name="Oekmen B."/>
            <person name="Stergiopoulos I."/>
            <person name="Abd-Elsalam K.A."/>
            <person name="Aerts A.L."/>
            <person name="Bahkali A.H."/>
            <person name="Beenen H.G."/>
            <person name="Chettri P."/>
            <person name="Cox M.P."/>
            <person name="Datema E."/>
            <person name="de Vries R.P."/>
            <person name="Dhillon B."/>
            <person name="Ganley A.R."/>
            <person name="Griffiths S.A."/>
            <person name="Guo Y."/>
            <person name="Hamelin R.C."/>
            <person name="Henrissat B."/>
            <person name="Kabir M.S."/>
            <person name="Jashni M.K."/>
            <person name="Kema G."/>
            <person name="Klaubauf S."/>
            <person name="Lapidus A."/>
            <person name="Levasseur A."/>
            <person name="Lindquist E."/>
            <person name="Mehrabi R."/>
            <person name="Ohm R.A."/>
            <person name="Owen T.J."/>
            <person name="Salamov A."/>
            <person name="Schwelm A."/>
            <person name="Schijlen E."/>
            <person name="Sun H."/>
            <person name="van den Burg H.A."/>
            <person name="van Ham R.C.H.J."/>
            <person name="Zhang S."/>
            <person name="Goodwin S.B."/>
            <person name="Grigoriev I.V."/>
            <person name="Collemare J."/>
            <person name="Bradshaw R.E."/>
        </authorList>
    </citation>
    <scope>NUCLEOTIDE SEQUENCE [LARGE SCALE GENOMIC DNA]</scope>
    <source>
        <strain evidence="7">NZE10 / CBS 128990</strain>
    </source>
</reference>
<feature type="compositionally biased region" description="Polar residues" evidence="2">
    <location>
        <begin position="141"/>
        <end position="151"/>
    </location>
</feature>
<dbReference type="Pfam" id="PF10342">
    <property type="entry name" value="Kre9_KNH"/>
    <property type="match status" value="1"/>
</dbReference>
<dbReference type="OMA" id="ITWQAKP"/>
<feature type="signal peptide" evidence="4">
    <location>
        <begin position="1"/>
        <end position="23"/>
    </location>
</feature>
<dbReference type="InterPro" id="IPR052982">
    <property type="entry name" value="SRP1/TIP1-like"/>
</dbReference>
<evidence type="ECO:0000313" key="7">
    <source>
        <dbReference type="Proteomes" id="UP000016933"/>
    </source>
</evidence>
<evidence type="ECO:0000256" key="4">
    <source>
        <dbReference type="SAM" id="SignalP"/>
    </source>
</evidence>
<feature type="domain" description="Yeast cell wall synthesis Kre9/Knh1-like N-terminal" evidence="5">
    <location>
        <begin position="40"/>
        <end position="131"/>
    </location>
</feature>
<evidence type="ECO:0000256" key="2">
    <source>
        <dbReference type="SAM" id="MobiDB-lite"/>
    </source>
</evidence>
<feature type="region of interest" description="Disordered" evidence="2">
    <location>
        <begin position="134"/>
        <end position="162"/>
    </location>
</feature>